<proteinExistence type="predicted"/>
<dbReference type="Pfam" id="PF01494">
    <property type="entry name" value="FAD_binding_3"/>
    <property type="match status" value="1"/>
</dbReference>
<evidence type="ECO:0000259" key="1">
    <source>
        <dbReference type="Pfam" id="PF01494"/>
    </source>
</evidence>
<dbReference type="PANTHER" id="PTHR42685:SF18">
    <property type="entry name" value="DIGERANYLGERANYLGLYCEROPHOSPHOLIPID REDUCTASE"/>
    <property type="match status" value="1"/>
</dbReference>
<dbReference type="OrthoDB" id="46008at2157"/>
<dbReference type="Gene3D" id="3.50.50.60">
    <property type="entry name" value="FAD/NAD(P)-binding domain"/>
    <property type="match status" value="1"/>
</dbReference>
<dbReference type="Proteomes" id="UP000034723">
    <property type="component" value="Chromosome"/>
</dbReference>
<dbReference type="HOGENOM" id="CLU_024648_0_1_2"/>
<sequence length="370" mass="40864">MKVLVVGGGPAGSLSAANLSERAEVTLVEAKGASGFPAKCGGLISEDCFEALSRYCRASRALQNRIDGAFFFSPSGRYVELRGKSRAVVVERKALDPMLLQAASKSVDVRMKTRFAGADGGKVRLVEQGEERFERFDLIIGADGPESVVARTYGFERPEIFTGKQYLMEFEPIDERMVELYFGKKYSSGFFAYAIPVEKDVARVGVVSRENTSAHLERLLTSHPSVSERAGRSIYEVNSGPIPIGLVDFVRDGVALVGDSAGMVKPYTGGGMYYLLRAAELLGEHFPDMEGFRKSYLREMGREYSSGERIRRLYDSLDDEDYDFLIEVARDVDFSSLHMDSPSTALKLLPEVLKLVKRPSIAVKIARVMV</sequence>
<dbReference type="GO" id="GO:0016628">
    <property type="term" value="F:oxidoreductase activity, acting on the CH-CH group of donors, NAD or NADP as acceptor"/>
    <property type="evidence" value="ECO:0007669"/>
    <property type="project" value="InterPro"/>
</dbReference>
<dbReference type="EMBL" id="CP011267">
    <property type="protein sequence ID" value="AKG91027.1"/>
    <property type="molecule type" value="Genomic_DNA"/>
</dbReference>
<name>A0A0F7ICL6_9EURY</name>
<dbReference type="InterPro" id="IPR050407">
    <property type="entry name" value="Geranylgeranyl_reductase"/>
</dbReference>
<keyword evidence="3" id="KW-1185">Reference proteome</keyword>
<accession>A0A0F7ICL6</accession>
<reference evidence="2 3" key="1">
    <citation type="submission" date="2015-04" db="EMBL/GenBank/DDBJ databases">
        <title>The complete genome sequence of the hyperthermophilic, obligate iron-reducing archaeon Geoglobus ahangari strain 234T.</title>
        <authorList>
            <person name="Manzella M.P."/>
            <person name="Holmes D.E."/>
            <person name="Rocheleau J.M."/>
            <person name="Chung A."/>
            <person name="Reguera G."/>
            <person name="Kashefi K."/>
        </authorList>
    </citation>
    <scope>NUCLEOTIDE SEQUENCE [LARGE SCALE GENOMIC DNA]</scope>
    <source>
        <strain evidence="2 3">234</strain>
    </source>
</reference>
<dbReference type="PRINTS" id="PR00420">
    <property type="entry name" value="RNGMNOXGNASE"/>
</dbReference>
<feature type="domain" description="FAD-binding" evidence="1">
    <location>
        <begin position="2"/>
        <end position="272"/>
    </location>
</feature>
<evidence type="ECO:0000313" key="3">
    <source>
        <dbReference type="Proteomes" id="UP000034723"/>
    </source>
</evidence>
<dbReference type="NCBIfam" id="TIGR02032">
    <property type="entry name" value="GG-red-SF"/>
    <property type="match status" value="1"/>
</dbReference>
<protein>
    <submittedName>
        <fullName evidence="2">Geranylgeranyl reductase family</fullName>
    </submittedName>
</protein>
<dbReference type="InterPro" id="IPR011777">
    <property type="entry name" value="Geranylgeranyl_Rdtase_fam"/>
</dbReference>
<gene>
    <name evidence="2" type="ORF">GAH_01689</name>
</gene>
<dbReference type="InterPro" id="IPR036188">
    <property type="entry name" value="FAD/NAD-bd_sf"/>
</dbReference>
<dbReference type="PANTHER" id="PTHR42685">
    <property type="entry name" value="GERANYLGERANYL DIPHOSPHATE REDUCTASE"/>
    <property type="match status" value="1"/>
</dbReference>
<evidence type="ECO:0000313" key="2">
    <source>
        <dbReference type="EMBL" id="AKG91027.1"/>
    </source>
</evidence>
<dbReference type="GO" id="GO:0071949">
    <property type="term" value="F:FAD binding"/>
    <property type="evidence" value="ECO:0007669"/>
    <property type="project" value="InterPro"/>
</dbReference>
<organism evidence="2 3">
    <name type="scientific">Geoglobus ahangari</name>
    <dbReference type="NCBI Taxonomy" id="113653"/>
    <lineage>
        <taxon>Archaea</taxon>
        <taxon>Methanobacteriati</taxon>
        <taxon>Methanobacteriota</taxon>
        <taxon>Archaeoglobi</taxon>
        <taxon>Archaeoglobales</taxon>
        <taxon>Archaeoglobaceae</taxon>
        <taxon>Geoglobus</taxon>
    </lineage>
</organism>
<dbReference type="STRING" id="113653.GAH_01689"/>
<dbReference type="SUPFAM" id="SSF51905">
    <property type="entry name" value="FAD/NAD(P)-binding domain"/>
    <property type="match status" value="1"/>
</dbReference>
<dbReference type="AlphaFoldDB" id="A0A0F7ICL6"/>
<dbReference type="KEGG" id="gah:GAH_01689"/>
<dbReference type="InParanoid" id="A0A0F7ICL6"/>
<dbReference type="InterPro" id="IPR002938">
    <property type="entry name" value="FAD-bd"/>
</dbReference>